<dbReference type="EMBL" id="NQMQ01000002">
    <property type="protein sequence ID" value="PAJ70925.1"/>
    <property type="molecule type" value="Genomic_DNA"/>
</dbReference>
<dbReference type="AlphaFoldDB" id="A0A269PFC1"/>
<dbReference type="Pfam" id="PF01510">
    <property type="entry name" value="Amidase_2"/>
    <property type="match status" value="1"/>
</dbReference>
<evidence type="ECO:0000313" key="3">
    <source>
        <dbReference type="Proteomes" id="UP000215771"/>
    </source>
</evidence>
<reference evidence="2 3" key="1">
    <citation type="submission" date="2017-08" db="EMBL/GenBank/DDBJ databases">
        <authorList>
            <person name="de Groot N.N."/>
        </authorList>
    </citation>
    <scope>NUCLEOTIDE SEQUENCE [LARGE SCALE GENOMIC DNA]</scope>
    <source>
        <strain evidence="2 3">NBT06-6</strain>
    </source>
</reference>
<proteinExistence type="predicted"/>
<organism evidence="2 3">
    <name type="scientific">Corynebacterium hadale</name>
    <dbReference type="NCBI Taxonomy" id="2026255"/>
    <lineage>
        <taxon>Bacteria</taxon>
        <taxon>Bacillati</taxon>
        <taxon>Actinomycetota</taxon>
        <taxon>Actinomycetes</taxon>
        <taxon>Mycobacteriales</taxon>
        <taxon>Corynebacteriaceae</taxon>
        <taxon>Corynebacterium</taxon>
    </lineage>
</organism>
<dbReference type="Gene3D" id="3.40.80.10">
    <property type="entry name" value="Peptidoglycan recognition protein-like"/>
    <property type="match status" value="1"/>
</dbReference>
<evidence type="ECO:0000313" key="2">
    <source>
        <dbReference type="EMBL" id="PAJ70925.1"/>
    </source>
</evidence>
<protein>
    <recommendedName>
        <fullName evidence="1">N-acetylmuramoyl-L-alanine amidase domain-containing protein</fullName>
    </recommendedName>
</protein>
<dbReference type="Proteomes" id="UP000215771">
    <property type="component" value="Unassembled WGS sequence"/>
</dbReference>
<sequence>MSNAFKCDYDILTANDDGLRTSPPEVIYIHTFEGRDLDAVAMANYQLSPAAGGSYHIVIDVDGRTARENDDEFVSWSAGWTANRNGHHVCLAGKAAFSRETWLSRTQQINKLIDVIAAYCAAYGYPPIIRFAGDLAAGKWGISTHAEAAKAWHETDHIDPGAGFPLDVIAERAHAALEGPKTALAPASAAPEQVAPGTKYPSYLDGRELRFSEYLRFIDEKITRLYDARFPDGGAPLAVDINAGKQGTAYPSYADKSKEFTLDQFVRLIDWKVDQLVRKELA</sequence>
<name>A0A269PFC1_9CORY</name>
<dbReference type="SUPFAM" id="SSF55846">
    <property type="entry name" value="N-acetylmuramoyl-L-alanine amidase-like"/>
    <property type="match status" value="1"/>
</dbReference>
<dbReference type="GO" id="GO:0009253">
    <property type="term" value="P:peptidoglycan catabolic process"/>
    <property type="evidence" value="ECO:0007669"/>
    <property type="project" value="InterPro"/>
</dbReference>
<evidence type="ECO:0000259" key="1">
    <source>
        <dbReference type="Pfam" id="PF01510"/>
    </source>
</evidence>
<dbReference type="RefSeq" id="WP_095275391.1">
    <property type="nucleotide sequence ID" value="NZ_CP047655.1"/>
</dbReference>
<dbReference type="InterPro" id="IPR002502">
    <property type="entry name" value="Amidase_domain"/>
</dbReference>
<accession>A0A269PFC1</accession>
<gene>
    <name evidence="2" type="ORF">CIG21_01715</name>
</gene>
<comment type="caution">
    <text evidence="2">The sequence shown here is derived from an EMBL/GenBank/DDBJ whole genome shotgun (WGS) entry which is preliminary data.</text>
</comment>
<feature type="domain" description="N-acetylmuramoyl-L-alanine amidase" evidence="1">
    <location>
        <begin position="21"/>
        <end position="161"/>
    </location>
</feature>
<dbReference type="InterPro" id="IPR036505">
    <property type="entry name" value="Amidase/PGRP_sf"/>
</dbReference>
<dbReference type="GO" id="GO:0008745">
    <property type="term" value="F:N-acetylmuramoyl-L-alanine amidase activity"/>
    <property type="evidence" value="ECO:0007669"/>
    <property type="project" value="InterPro"/>
</dbReference>